<gene>
    <name evidence="1" type="ORF">AB6A40_010530</name>
</gene>
<dbReference type="Proteomes" id="UP001608902">
    <property type="component" value="Unassembled WGS sequence"/>
</dbReference>
<proteinExistence type="predicted"/>
<name>A0ABD6EWU2_9BILA</name>
<evidence type="ECO:0000313" key="2">
    <source>
        <dbReference type="Proteomes" id="UP001608902"/>
    </source>
</evidence>
<keyword evidence="2" id="KW-1185">Reference proteome</keyword>
<evidence type="ECO:0000313" key="1">
    <source>
        <dbReference type="EMBL" id="MFH4983821.1"/>
    </source>
</evidence>
<comment type="caution">
    <text evidence="1">The sequence shown here is derived from an EMBL/GenBank/DDBJ whole genome shotgun (WGS) entry which is preliminary data.</text>
</comment>
<sequence>MIALPAASVPVYAACTGIAPSSSMSHLNALMTSLNVSKVSLNAMICQESTEGTVANMKRCITSLKKNIFCNYPLDMQNRCIVEARQIEIDFASLTNQSFCVRITAPNGERSHLMEFLIYGQTDCFTPKKEGCGHGIWTFEVLRFNEQR</sequence>
<accession>A0ABD6EWU2</accession>
<dbReference type="AlphaFoldDB" id="A0ABD6EWU2"/>
<organism evidence="1 2">
    <name type="scientific">Gnathostoma spinigerum</name>
    <dbReference type="NCBI Taxonomy" id="75299"/>
    <lineage>
        <taxon>Eukaryota</taxon>
        <taxon>Metazoa</taxon>
        <taxon>Ecdysozoa</taxon>
        <taxon>Nematoda</taxon>
        <taxon>Chromadorea</taxon>
        <taxon>Rhabditida</taxon>
        <taxon>Spirurina</taxon>
        <taxon>Gnathostomatomorpha</taxon>
        <taxon>Gnathostomatoidea</taxon>
        <taxon>Gnathostomatidae</taxon>
        <taxon>Gnathostoma</taxon>
    </lineage>
</organism>
<dbReference type="EMBL" id="JBGFUD010013942">
    <property type="protein sequence ID" value="MFH4983821.1"/>
    <property type="molecule type" value="Genomic_DNA"/>
</dbReference>
<reference evidence="1 2" key="1">
    <citation type="submission" date="2024-08" db="EMBL/GenBank/DDBJ databases">
        <title>Gnathostoma spinigerum genome.</title>
        <authorList>
            <person name="Gonzalez-Bertolin B."/>
            <person name="Monzon S."/>
            <person name="Zaballos A."/>
            <person name="Jimenez P."/>
            <person name="Dekumyoy P."/>
            <person name="Varona S."/>
            <person name="Cuesta I."/>
            <person name="Sumanam S."/>
            <person name="Adisakwattana P."/>
            <person name="Gasser R.B."/>
            <person name="Hernandez-Gonzalez A."/>
            <person name="Young N.D."/>
            <person name="Perteguer M.J."/>
        </authorList>
    </citation>
    <scope>NUCLEOTIDE SEQUENCE [LARGE SCALE GENOMIC DNA]</scope>
    <source>
        <strain evidence="1">AL3</strain>
        <tissue evidence="1">Liver</tissue>
    </source>
</reference>
<protein>
    <submittedName>
        <fullName evidence="1">Uncharacterized protein</fullName>
    </submittedName>
</protein>